<sequence length="128" mass="14512">MERPTIAFDDEGRIRVLDPAKFEKAEQLDKECGAFSESIRQFAELVASLVEILERQAAAIEKVKLKAIGRRNLVDAEPERRRRLEAELAALVSEKIAEQERLQAEYDSLARVLADQEEVMERLTSADA</sequence>
<keyword evidence="10" id="KW-1185">Reference proteome</keyword>
<comment type="subcellular location">
    <subcellularLocation>
        <location evidence="1">Cell projection</location>
        <location evidence="1">Cilium</location>
    </subcellularLocation>
</comment>
<dbReference type="Pfam" id="PF14931">
    <property type="entry name" value="IFT20"/>
    <property type="match status" value="1"/>
</dbReference>
<accession>A0A5A8C4Y7</accession>
<dbReference type="GO" id="GO:0005737">
    <property type="term" value="C:cytoplasm"/>
    <property type="evidence" value="ECO:0007669"/>
    <property type="project" value="TreeGrafter"/>
</dbReference>
<dbReference type="EMBL" id="VLTN01000059">
    <property type="protein sequence ID" value="KAA0147938.1"/>
    <property type="molecule type" value="Genomic_DNA"/>
</dbReference>
<evidence type="ECO:0008006" key="13">
    <source>
        <dbReference type="Google" id="ProtNLM"/>
    </source>
</evidence>
<dbReference type="InterPro" id="IPR028172">
    <property type="entry name" value="FT20"/>
</dbReference>
<gene>
    <name evidence="8" type="ORF">FNF27_06094</name>
    <name evidence="6" type="ORF">FNF28_06738</name>
    <name evidence="5" type="ORF">FNF29_07027</name>
    <name evidence="7" type="ORF">FNF31_05518</name>
</gene>
<name>A0A5A8C4Y7_CAFRO</name>
<evidence type="ECO:0000313" key="7">
    <source>
        <dbReference type="EMBL" id="KAA0158187.1"/>
    </source>
</evidence>
<keyword evidence="2 4" id="KW-0175">Coiled coil</keyword>
<dbReference type="PANTHER" id="PTHR31978:SF1">
    <property type="entry name" value="INTRAFLAGELLAR TRANSPORT PROTEIN 20 HOMOLOG"/>
    <property type="match status" value="1"/>
</dbReference>
<reference evidence="9 10" key="1">
    <citation type="submission" date="2019-07" db="EMBL/GenBank/DDBJ databases">
        <title>Genomes of Cafeteria roenbergensis.</title>
        <authorList>
            <person name="Fischer M.G."/>
            <person name="Hackl T."/>
            <person name="Roman M."/>
        </authorList>
    </citation>
    <scope>NUCLEOTIDE SEQUENCE [LARGE SCALE GENOMIC DNA]</scope>
    <source>
        <strain evidence="5 10">BVI</strain>
        <strain evidence="7 12">Cflag</strain>
        <strain evidence="8 9">E4-10P</strain>
        <strain evidence="6 11">RCC970-E3</strain>
    </source>
</reference>
<dbReference type="Proteomes" id="UP000322899">
    <property type="component" value="Unassembled WGS sequence"/>
</dbReference>
<protein>
    <recommendedName>
        <fullName evidence="13">Intraflagellar transport 20</fullName>
    </recommendedName>
</protein>
<evidence type="ECO:0000313" key="11">
    <source>
        <dbReference type="Proteomes" id="UP000324907"/>
    </source>
</evidence>
<evidence type="ECO:0000313" key="6">
    <source>
        <dbReference type="EMBL" id="KAA0155271.1"/>
    </source>
</evidence>
<evidence type="ECO:0000256" key="4">
    <source>
        <dbReference type="SAM" id="Coils"/>
    </source>
</evidence>
<evidence type="ECO:0000313" key="5">
    <source>
        <dbReference type="EMBL" id="KAA0147938.1"/>
    </source>
</evidence>
<dbReference type="EMBL" id="VLTM01000070">
    <property type="protein sequence ID" value="KAA0158187.1"/>
    <property type="molecule type" value="Genomic_DNA"/>
</dbReference>
<dbReference type="GO" id="GO:0030990">
    <property type="term" value="C:intraciliary transport particle"/>
    <property type="evidence" value="ECO:0007669"/>
    <property type="project" value="TreeGrafter"/>
</dbReference>
<evidence type="ECO:0000256" key="1">
    <source>
        <dbReference type="ARBA" id="ARBA00004138"/>
    </source>
</evidence>
<evidence type="ECO:0000313" key="10">
    <source>
        <dbReference type="Proteomes" id="UP000323011"/>
    </source>
</evidence>
<evidence type="ECO:0000256" key="2">
    <source>
        <dbReference type="ARBA" id="ARBA00023054"/>
    </source>
</evidence>
<dbReference type="OMA" id="TMAKQRQ"/>
<organism evidence="5 10">
    <name type="scientific">Cafeteria roenbergensis</name>
    <name type="common">Marine flagellate</name>
    <dbReference type="NCBI Taxonomy" id="33653"/>
    <lineage>
        <taxon>Eukaryota</taxon>
        <taxon>Sar</taxon>
        <taxon>Stramenopiles</taxon>
        <taxon>Bigyra</taxon>
        <taxon>Opalozoa</taxon>
        <taxon>Bicosoecida</taxon>
        <taxon>Cafeteriaceae</taxon>
        <taxon>Cafeteria</taxon>
    </lineage>
</organism>
<evidence type="ECO:0000313" key="9">
    <source>
        <dbReference type="Proteomes" id="UP000322899"/>
    </source>
</evidence>
<keyword evidence="3" id="KW-0966">Cell projection</keyword>
<dbReference type="GO" id="GO:0061512">
    <property type="term" value="P:protein localization to cilium"/>
    <property type="evidence" value="ECO:0007669"/>
    <property type="project" value="TreeGrafter"/>
</dbReference>
<feature type="coiled-coil region" evidence="4">
    <location>
        <begin position="81"/>
        <end position="126"/>
    </location>
</feature>
<dbReference type="Proteomes" id="UP000324907">
    <property type="component" value="Unassembled WGS sequence"/>
</dbReference>
<proteinExistence type="predicted"/>
<dbReference type="GO" id="GO:0097546">
    <property type="term" value="C:ciliary base"/>
    <property type="evidence" value="ECO:0007669"/>
    <property type="project" value="TreeGrafter"/>
</dbReference>
<dbReference type="GO" id="GO:0097730">
    <property type="term" value="C:non-motile cilium"/>
    <property type="evidence" value="ECO:0007669"/>
    <property type="project" value="TreeGrafter"/>
</dbReference>
<dbReference type="GO" id="GO:0036064">
    <property type="term" value="C:ciliary basal body"/>
    <property type="evidence" value="ECO:0007669"/>
    <property type="project" value="TreeGrafter"/>
</dbReference>
<dbReference type="PANTHER" id="PTHR31978">
    <property type="entry name" value="INTRAFLAGELLAR TRANSPORT PROTEIN 20 HOMOLOG"/>
    <property type="match status" value="1"/>
</dbReference>
<evidence type="ECO:0000256" key="3">
    <source>
        <dbReference type="ARBA" id="ARBA00023273"/>
    </source>
</evidence>
<dbReference type="Proteomes" id="UP000325113">
    <property type="component" value="Unassembled WGS sequence"/>
</dbReference>
<dbReference type="Proteomes" id="UP000323011">
    <property type="component" value="Unassembled WGS sequence"/>
</dbReference>
<dbReference type="EMBL" id="VLTL01000183">
    <property type="protein sequence ID" value="KAA0155271.1"/>
    <property type="molecule type" value="Genomic_DNA"/>
</dbReference>
<dbReference type="OrthoDB" id="10254896at2759"/>
<evidence type="ECO:0000313" key="12">
    <source>
        <dbReference type="Proteomes" id="UP000325113"/>
    </source>
</evidence>
<dbReference type="EMBL" id="VLTO01000049">
    <property type="protein sequence ID" value="KAA0172295.1"/>
    <property type="molecule type" value="Genomic_DNA"/>
</dbReference>
<dbReference type="AlphaFoldDB" id="A0A5A8C4Y7"/>
<comment type="caution">
    <text evidence="5">The sequence shown here is derived from an EMBL/GenBank/DDBJ whole genome shotgun (WGS) entry which is preliminary data.</text>
</comment>
<dbReference type="GO" id="GO:0060271">
    <property type="term" value="P:cilium assembly"/>
    <property type="evidence" value="ECO:0007669"/>
    <property type="project" value="TreeGrafter"/>
</dbReference>
<evidence type="ECO:0000313" key="8">
    <source>
        <dbReference type="EMBL" id="KAA0172295.1"/>
    </source>
</evidence>